<dbReference type="Pfam" id="PF00651">
    <property type="entry name" value="BTB"/>
    <property type="match status" value="1"/>
</dbReference>
<dbReference type="SUPFAM" id="SSF54695">
    <property type="entry name" value="POZ domain"/>
    <property type="match status" value="1"/>
</dbReference>
<dbReference type="Gene3D" id="3.30.710.10">
    <property type="entry name" value="Potassium Channel Kv1.1, Chain A"/>
    <property type="match status" value="1"/>
</dbReference>
<feature type="region of interest" description="Disordered" evidence="1">
    <location>
        <begin position="1"/>
        <end position="28"/>
    </location>
</feature>
<feature type="domain" description="BTB" evidence="2">
    <location>
        <begin position="35"/>
        <end position="111"/>
    </location>
</feature>
<gene>
    <name evidence="3" type="ORF">MVEN_00290600</name>
</gene>
<dbReference type="InterPro" id="IPR011333">
    <property type="entry name" value="SKP1/BTB/POZ_sf"/>
</dbReference>
<protein>
    <submittedName>
        <fullName evidence="3">BTB domain-containing protein</fullName>
    </submittedName>
</protein>
<reference evidence="3" key="1">
    <citation type="submission" date="2020-05" db="EMBL/GenBank/DDBJ databases">
        <title>Mycena genomes resolve the evolution of fungal bioluminescence.</title>
        <authorList>
            <person name="Tsai I.J."/>
        </authorList>
    </citation>
    <scope>NUCLEOTIDE SEQUENCE</scope>
    <source>
        <strain evidence="3">CCC161011</strain>
    </source>
</reference>
<evidence type="ECO:0000256" key="1">
    <source>
        <dbReference type="SAM" id="MobiDB-lite"/>
    </source>
</evidence>
<evidence type="ECO:0000313" key="4">
    <source>
        <dbReference type="Proteomes" id="UP000620124"/>
    </source>
</evidence>
<proteinExistence type="predicted"/>
<dbReference type="EMBL" id="JACAZI010000002">
    <property type="protein sequence ID" value="KAF7369599.1"/>
    <property type="molecule type" value="Genomic_DNA"/>
</dbReference>
<dbReference type="InterPro" id="IPR000210">
    <property type="entry name" value="BTB/POZ_dom"/>
</dbReference>
<evidence type="ECO:0000259" key="2">
    <source>
        <dbReference type="PROSITE" id="PS50097"/>
    </source>
</evidence>
<dbReference type="PROSITE" id="PS50097">
    <property type="entry name" value="BTB"/>
    <property type="match status" value="1"/>
</dbReference>
<feature type="compositionally biased region" description="Polar residues" evidence="1">
    <location>
        <begin position="1"/>
        <end position="13"/>
    </location>
</feature>
<dbReference type="AlphaFoldDB" id="A0A8H6Z290"/>
<keyword evidence="4" id="KW-1185">Reference proteome</keyword>
<dbReference type="OrthoDB" id="2844990at2759"/>
<dbReference type="CDD" id="cd18186">
    <property type="entry name" value="BTB_POZ_ZBTB_KLHL-like"/>
    <property type="match status" value="1"/>
</dbReference>
<dbReference type="Proteomes" id="UP000620124">
    <property type="component" value="Unassembled WGS sequence"/>
</dbReference>
<name>A0A8H6Z290_9AGAR</name>
<comment type="caution">
    <text evidence="3">The sequence shown here is derived from an EMBL/GenBank/DDBJ whole genome shotgun (WGS) entry which is preliminary data.</text>
</comment>
<evidence type="ECO:0000313" key="3">
    <source>
        <dbReference type="EMBL" id="KAF7369599.1"/>
    </source>
</evidence>
<sequence length="307" mass="33937">MSNETAPSPNASTPAKDAPAPFSGVVGSDSDTRPADFILRSRDGVDFHVRKAILAAVSDFFDGLFTLPTSNPNDYGDISRDGKAVLVLPESAKVLYALLWMAYPRRSWAKNPLEETDMDGIVRVLTAANKYQFLVVERLVVKMLDAPALLDAHPYRVFAIAKLRALPALARAAALRTLRSPASPPPLAFPEMELLPWSTGQKMHDFHRQCGTAACEMTKKTAIWILSKKPQFRLHYSDEPLRLFVWWEINLHTYGCTARPSERGECLPAQWFQNHIKSLASRLRASPAATTVAVEALRIGPAGAHHV</sequence>
<organism evidence="3 4">
    <name type="scientific">Mycena venus</name>
    <dbReference type="NCBI Taxonomy" id="2733690"/>
    <lineage>
        <taxon>Eukaryota</taxon>
        <taxon>Fungi</taxon>
        <taxon>Dikarya</taxon>
        <taxon>Basidiomycota</taxon>
        <taxon>Agaricomycotina</taxon>
        <taxon>Agaricomycetes</taxon>
        <taxon>Agaricomycetidae</taxon>
        <taxon>Agaricales</taxon>
        <taxon>Marasmiineae</taxon>
        <taxon>Mycenaceae</taxon>
        <taxon>Mycena</taxon>
    </lineage>
</organism>
<accession>A0A8H6Z290</accession>